<dbReference type="Proteomes" id="UP000093199">
    <property type="component" value="Unassembled WGS sequence"/>
</dbReference>
<gene>
    <name evidence="1" type="ORF">A6M13_08970</name>
</gene>
<evidence type="ECO:0000313" key="1">
    <source>
        <dbReference type="EMBL" id="OCS87440.1"/>
    </source>
</evidence>
<evidence type="ECO:0000313" key="2">
    <source>
        <dbReference type="Proteomes" id="UP000093199"/>
    </source>
</evidence>
<protein>
    <submittedName>
        <fullName evidence="1">Uncharacterized protein</fullName>
    </submittedName>
</protein>
<sequence length="61" mass="6562">MAYGEIKAVGGNTVLRVETIPVHAGTSLNVKSMGKLQRLSPSGRVKPQAIGGRKIRRLMMT</sequence>
<reference evidence="1 2" key="1">
    <citation type="submission" date="2016-07" db="EMBL/GenBank/DDBJ databases">
        <title>Caryophanon tenue genome sequencing.</title>
        <authorList>
            <person name="Verma A."/>
            <person name="Pal Y."/>
            <person name="Krishnamurthi S."/>
        </authorList>
    </citation>
    <scope>NUCLEOTIDE SEQUENCE [LARGE SCALE GENOMIC DNA]</scope>
    <source>
        <strain evidence="1 2">DSM 14152</strain>
    </source>
</reference>
<dbReference type="AlphaFoldDB" id="A0A1C0YJV8"/>
<proteinExistence type="predicted"/>
<comment type="caution">
    <text evidence="1">The sequence shown here is derived from an EMBL/GenBank/DDBJ whole genome shotgun (WGS) entry which is preliminary data.</text>
</comment>
<keyword evidence="2" id="KW-1185">Reference proteome</keyword>
<dbReference type="EMBL" id="MASJ01000003">
    <property type="protein sequence ID" value="OCS87440.1"/>
    <property type="molecule type" value="Genomic_DNA"/>
</dbReference>
<name>A0A1C0YJV8_9BACL</name>
<accession>A0A1C0YJV8</accession>
<organism evidence="1 2">
    <name type="scientific">Caryophanon tenue</name>
    <dbReference type="NCBI Taxonomy" id="33978"/>
    <lineage>
        <taxon>Bacteria</taxon>
        <taxon>Bacillati</taxon>
        <taxon>Bacillota</taxon>
        <taxon>Bacilli</taxon>
        <taxon>Bacillales</taxon>
        <taxon>Caryophanaceae</taxon>
        <taxon>Caryophanon</taxon>
    </lineage>
</organism>